<evidence type="ECO:0000256" key="2">
    <source>
        <dbReference type="SAM" id="Phobius"/>
    </source>
</evidence>
<keyword evidence="4" id="KW-1185">Reference proteome</keyword>
<gene>
    <name evidence="3" type="primary">TMEM221</name>
    <name evidence="3" type="ORF">N1851_000891</name>
</gene>
<dbReference type="EMBL" id="JAOPHQ010000032">
    <property type="protein sequence ID" value="KAK0156107.1"/>
    <property type="molecule type" value="Genomic_DNA"/>
</dbReference>
<feature type="transmembrane region" description="Helical" evidence="2">
    <location>
        <begin position="127"/>
        <end position="151"/>
    </location>
</feature>
<sequence>MAPGYYSHRSVIVLSLLGTLSAFVSVLSVVLIFQLQGSSSSSPSTQPPPPPHRDAASSSSALPAGLRDVLRPVSTVLSALALTLNLSSVAVCLLHSYFSAETCGGGGEQDAERADWFLLESRAVRHVAIGLFCLGVSVYLAAMSIYMLLIFEVETGIASACVLSSGILILLIVVIHSLVKSSQTARHNQTPRHNTLFQNQHGGVSAPLSRPGELKVGADKPCMPRSPPQPQRQMSYPPCAAPKHHEPLPGAQQYSPARVSQSHASEKDGYSSGGSSSRMHRTLSTDLLQAPIQPWNGVNNEMRSILARKSGVSAKDSTLV</sequence>
<evidence type="ECO:0000256" key="1">
    <source>
        <dbReference type="SAM" id="MobiDB-lite"/>
    </source>
</evidence>
<feature type="transmembrane region" description="Helical" evidence="2">
    <location>
        <begin position="12"/>
        <end position="33"/>
    </location>
</feature>
<dbReference type="InterPro" id="IPR029201">
    <property type="entry name" value="Jiraiya"/>
</dbReference>
<dbReference type="PANTHER" id="PTHR36132:SF1">
    <property type="entry name" value="TRANSMEMBRANE PROTEIN 221"/>
    <property type="match status" value="1"/>
</dbReference>
<dbReference type="Pfam" id="PF15038">
    <property type="entry name" value="Jiraiya"/>
    <property type="match status" value="1"/>
</dbReference>
<keyword evidence="2" id="KW-1133">Transmembrane helix</keyword>
<keyword evidence="2" id="KW-0472">Membrane</keyword>
<dbReference type="InterPro" id="IPR053101">
    <property type="entry name" value="TM221"/>
</dbReference>
<organism evidence="3 4">
    <name type="scientific">Merluccius polli</name>
    <name type="common">Benguela hake</name>
    <name type="synonym">Merluccius cadenati</name>
    <dbReference type="NCBI Taxonomy" id="89951"/>
    <lineage>
        <taxon>Eukaryota</taxon>
        <taxon>Metazoa</taxon>
        <taxon>Chordata</taxon>
        <taxon>Craniata</taxon>
        <taxon>Vertebrata</taxon>
        <taxon>Euteleostomi</taxon>
        <taxon>Actinopterygii</taxon>
        <taxon>Neopterygii</taxon>
        <taxon>Teleostei</taxon>
        <taxon>Neoteleostei</taxon>
        <taxon>Acanthomorphata</taxon>
        <taxon>Zeiogadaria</taxon>
        <taxon>Gadariae</taxon>
        <taxon>Gadiformes</taxon>
        <taxon>Gadoidei</taxon>
        <taxon>Merlucciidae</taxon>
        <taxon>Merluccius</taxon>
    </lineage>
</organism>
<reference evidence="3" key="1">
    <citation type="journal article" date="2023" name="Front. Mar. Sci.">
        <title>A new Merluccius polli reference genome to investigate the effects of global change in West African waters.</title>
        <authorList>
            <person name="Mateo J.L."/>
            <person name="Blanco-Fernandez C."/>
            <person name="Garcia-Vazquez E."/>
            <person name="Machado-Schiaffino G."/>
        </authorList>
    </citation>
    <scope>NUCLEOTIDE SEQUENCE</scope>
    <source>
        <strain evidence="3">C29</strain>
        <tissue evidence="3">Fin</tissue>
    </source>
</reference>
<feature type="transmembrane region" description="Helical" evidence="2">
    <location>
        <begin position="157"/>
        <end position="179"/>
    </location>
</feature>
<evidence type="ECO:0000313" key="3">
    <source>
        <dbReference type="EMBL" id="KAK0156107.1"/>
    </source>
</evidence>
<comment type="caution">
    <text evidence="3">The sequence shown here is derived from an EMBL/GenBank/DDBJ whole genome shotgun (WGS) entry which is preliminary data.</text>
</comment>
<protein>
    <submittedName>
        <fullName evidence="3">Transmembrane protein 221</fullName>
    </submittedName>
</protein>
<feature type="region of interest" description="Disordered" evidence="1">
    <location>
        <begin position="38"/>
        <end position="59"/>
    </location>
</feature>
<feature type="compositionally biased region" description="Polar residues" evidence="1">
    <location>
        <begin position="184"/>
        <end position="202"/>
    </location>
</feature>
<feature type="region of interest" description="Disordered" evidence="1">
    <location>
        <begin position="184"/>
        <end position="280"/>
    </location>
</feature>
<accession>A0AA47NDP2</accession>
<dbReference type="PANTHER" id="PTHR36132">
    <property type="entry name" value="TRANSMEMBRANE PROTEIN 221"/>
    <property type="match status" value="1"/>
</dbReference>
<proteinExistence type="predicted"/>
<dbReference type="Proteomes" id="UP001174136">
    <property type="component" value="Unassembled WGS sequence"/>
</dbReference>
<keyword evidence="2 3" id="KW-0812">Transmembrane</keyword>
<dbReference type="AlphaFoldDB" id="A0AA47NDP2"/>
<name>A0AA47NDP2_MERPO</name>
<evidence type="ECO:0000313" key="4">
    <source>
        <dbReference type="Proteomes" id="UP001174136"/>
    </source>
</evidence>
<feature type="compositionally biased region" description="Polar residues" evidence="1">
    <location>
        <begin position="252"/>
        <end position="263"/>
    </location>
</feature>